<accession>A0ABR2KN68</accession>
<evidence type="ECO:0000259" key="2">
    <source>
        <dbReference type="PROSITE" id="PS50011"/>
    </source>
</evidence>
<reference evidence="3 4" key="1">
    <citation type="submission" date="2024-04" db="EMBL/GenBank/DDBJ databases">
        <title>Tritrichomonas musculus Genome.</title>
        <authorList>
            <person name="Alves-Ferreira E."/>
            <person name="Grigg M."/>
            <person name="Lorenzi H."/>
            <person name="Galac M."/>
        </authorList>
    </citation>
    <scope>NUCLEOTIDE SEQUENCE [LARGE SCALE GENOMIC DNA]</scope>
    <source>
        <strain evidence="3 4">EAF2021</strain>
    </source>
</reference>
<feature type="domain" description="Protein kinase" evidence="2">
    <location>
        <begin position="1"/>
        <end position="212"/>
    </location>
</feature>
<dbReference type="InterPro" id="IPR052748">
    <property type="entry name" value="ISR_Activator"/>
</dbReference>
<dbReference type="InterPro" id="IPR011009">
    <property type="entry name" value="Kinase-like_dom_sf"/>
</dbReference>
<dbReference type="SUPFAM" id="SSF81901">
    <property type="entry name" value="HCP-like"/>
    <property type="match status" value="1"/>
</dbReference>
<dbReference type="SMART" id="SM00220">
    <property type="entry name" value="S_TKc"/>
    <property type="match status" value="1"/>
</dbReference>
<feature type="coiled-coil region" evidence="1">
    <location>
        <begin position="240"/>
        <end position="281"/>
    </location>
</feature>
<proteinExistence type="predicted"/>
<dbReference type="SUPFAM" id="SSF56112">
    <property type="entry name" value="Protein kinase-like (PK-like)"/>
    <property type="match status" value="1"/>
</dbReference>
<dbReference type="Pfam" id="PF07714">
    <property type="entry name" value="PK_Tyr_Ser-Thr"/>
    <property type="match status" value="2"/>
</dbReference>
<dbReference type="PROSITE" id="PS00108">
    <property type="entry name" value="PROTEIN_KINASE_ST"/>
    <property type="match status" value="1"/>
</dbReference>
<dbReference type="InterPro" id="IPR008271">
    <property type="entry name" value="Ser/Thr_kinase_AS"/>
</dbReference>
<dbReference type="InterPro" id="IPR006597">
    <property type="entry name" value="Sel1-like"/>
</dbReference>
<protein>
    <recommendedName>
        <fullName evidence="2">Protein kinase domain-containing protein</fullName>
    </recommendedName>
</protein>
<dbReference type="InterPro" id="IPR000719">
    <property type="entry name" value="Prot_kinase_dom"/>
</dbReference>
<dbReference type="SMART" id="SM00671">
    <property type="entry name" value="SEL1"/>
    <property type="match status" value="4"/>
</dbReference>
<dbReference type="PANTHER" id="PTHR45011:SF1">
    <property type="entry name" value="DAP3-BINDING CELL DEATH ENHANCER 1"/>
    <property type="match status" value="1"/>
</dbReference>
<dbReference type="Proteomes" id="UP001470230">
    <property type="component" value="Unassembled WGS sequence"/>
</dbReference>
<organism evidence="3 4">
    <name type="scientific">Tritrichomonas musculus</name>
    <dbReference type="NCBI Taxonomy" id="1915356"/>
    <lineage>
        <taxon>Eukaryota</taxon>
        <taxon>Metamonada</taxon>
        <taxon>Parabasalia</taxon>
        <taxon>Tritrichomonadida</taxon>
        <taxon>Tritrichomonadidae</taxon>
        <taxon>Tritrichomonas</taxon>
    </lineage>
</organism>
<dbReference type="PANTHER" id="PTHR45011">
    <property type="entry name" value="DAP3-BINDING CELL DEATH ENHANCER 1"/>
    <property type="match status" value="1"/>
</dbReference>
<dbReference type="Gene3D" id="1.10.510.10">
    <property type="entry name" value="Transferase(Phosphotransferase) domain 1"/>
    <property type="match status" value="2"/>
</dbReference>
<name>A0ABR2KN68_9EUKA</name>
<dbReference type="Pfam" id="PF08238">
    <property type="entry name" value="Sel1"/>
    <property type="match status" value="6"/>
</dbReference>
<comment type="caution">
    <text evidence="3">The sequence shown here is derived from an EMBL/GenBank/DDBJ whole genome shotgun (WGS) entry which is preliminary data.</text>
</comment>
<dbReference type="PROSITE" id="PS50011">
    <property type="entry name" value="PROTEIN_KINASE_DOM"/>
    <property type="match status" value="1"/>
</dbReference>
<dbReference type="InterPro" id="IPR001245">
    <property type="entry name" value="Ser-Thr/Tyr_kinase_cat_dom"/>
</dbReference>
<keyword evidence="1" id="KW-0175">Coiled coil</keyword>
<evidence type="ECO:0000256" key="1">
    <source>
        <dbReference type="SAM" id="Coils"/>
    </source>
</evidence>
<evidence type="ECO:0000313" key="3">
    <source>
        <dbReference type="EMBL" id="KAK8892263.1"/>
    </source>
</evidence>
<evidence type="ECO:0000313" key="4">
    <source>
        <dbReference type="Proteomes" id="UP001470230"/>
    </source>
</evidence>
<dbReference type="EMBL" id="JAPFFF010000004">
    <property type="protein sequence ID" value="KAK8892263.1"/>
    <property type="molecule type" value="Genomic_DNA"/>
</dbReference>
<dbReference type="InterPro" id="IPR011990">
    <property type="entry name" value="TPR-like_helical_dom_sf"/>
</dbReference>
<keyword evidence="4" id="KW-1185">Reference proteome</keyword>
<gene>
    <name evidence="3" type="ORF">M9Y10_029488</name>
</gene>
<sequence length="480" mass="54887">MTGHQQMLLLRESLTLNKLNHPSIVKFKGVNFQSFSEPNILQPTIITEYLINGSLKDNLDKERKSLSDSNWTATKKYIMLLGIADAMRYLHAHGIIHRDLKPENILVDLDYFPRMAPELLKDDEVYTTAVDVYAFSILAYEIVTRKEPFSELGENISPFAFAQKVIKGIRPRFTDGITRKMKNLLRKCWSDDPSERPSFEEIFNELSDLSYFDETLDEDENETYIERLKEASEIDRNDQVFNLQKKLEKNEKEKDELKKEVSKLKKDLKKLQDEVNSFKSSEDDFIHVLHALHGCEIEKNLKRALFILKKMSEKGDMNASYLAGLLYERGEGVGQDFNTAKKFYLKSVKQGNSHGYNRIGYCYKNGFGIDPNNSKAFEYHQKAADLGNADALSNIGFCYEHEIGVKKDYTKAFEYFKKAASLGNSHGLSNLGLCYEDGTGVDQDFSKAVKYLKEAANLGCPISSNRVGLYYEEGKGVEKD</sequence>
<dbReference type="Gene3D" id="1.25.40.10">
    <property type="entry name" value="Tetratricopeptide repeat domain"/>
    <property type="match status" value="1"/>
</dbReference>